<dbReference type="GO" id="GO:0032259">
    <property type="term" value="P:methylation"/>
    <property type="evidence" value="ECO:0007669"/>
    <property type="project" value="UniProtKB-KW"/>
</dbReference>
<dbReference type="Gene3D" id="1.20.1260.30">
    <property type="match status" value="1"/>
</dbReference>
<dbReference type="InterPro" id="IPR029063">
    <property type="entry name" value="SAM-dependent_MTases_sf"/>
</dbReference>
<dbReference type="PRINTS" id="PR00507">
    <property type="entry name" value="N12N6MTFRASE"/>
</dbReference>
<keyword evidence="5" id="KW-0949">S-adenosyl-L-methionine</keyword>
<dbReference type="InterPro" id="IPR038333">
    <property type="entry name" value="T1MK-like_N_sf"/>
</dbReference>
<dbReference type="InterPro" id="IPR004546">
    <property type="entry name" value="Restrct_endonuc_T1M"/>
</dbReference>
<dbReference type="Gene3D" id="3.40.50.150">
    <property type="entry name" value="Vaccinia Virus protein VP39"/>
    <property type="match status" value="1"/>
</dbReference>
<evidence type="ECO:0000256" key="6">
    <source>
        <dbReference type="ARBA" id="ARBA00022747"/>
    </source>
</evidence>
<feature type="coiled-coil region" evidence="8">
    <location>
        <begin position="496"/>
        <end position="530"/>
    </location>
</feature>
<evidence type="ECO:0000256" key="5">
    <source>
        <dbReference type="ARBA" id="ARBA00022691"/>
    </source>
</evidence>
<dbReference type="RefSeq" id="WP_080799498.1">
    <property type="nucleotide sequence ID" value="NZ_LT828540.1"/>
</dbReference>
<dbReference type="GO" id="GO:0009307">
    <property type="term" value="P:DNA restriction-modification system"/>
    <property type="evidence" value="ECO:0007669"/>
    <property type="project" value="UniProtKB-KW"/>
</dbReference>
<dbReference type="EMBL" id="FWEV01000179">
    <property type="protein sequence ID" value="SLM31011.1"/>
    <property type="molecule type" value="Genomic_DNA"/>
</dbReference>
<proteinExistence type="inferred from homology"/>
<dbReference type="PANTHER" id="PTHR42933:SF3">
    <property type="entry name" value="TYPE I RESTRICTION ENZYME MJAVIII METHYLASE SUBUNIT"/>
    <property type="match status" value="1"/>
</dbReference>
<organism evidence="11 12">
    <name type="scientific">Desulfamplus magnetovallimortis</name>
    <dbReference type="NCBI Taxonomy" id="1246637"/>
    <lineage>
        <taxon>Bacteria</taxon>
        <taxon>Pseudomonadati</taxon>
        <taxon>Thermodesulfobacteriota</taxon>
        <taxon>Desulfobacteria</taxon>
        <taxon>Desulfobacterales</taxon>
        <taxon>Desulfobacteraceae</taxon>
        <taxon>Desulfamplus</taxon>
    </lineage>
</organism>
<feature type="domain" description="N6 adenine-specific DNA methyltransferase N-terminal" evidence="10">
    <location>
        <begin position="10"/>
        <end position="167"/>
    </location>
</feature>
<evidence type="ECO:0000256" key="2">
    <source>
        <dbReference type="ARBA" id="ARBA00011900"/>
    </source>
</evidence>
<dbReference type="Pfam" id="PF02384">
    <property type="entry name" value="N6_Mtase"/>
    <property type="match status" value="1"/>
</dbReference>
<keyword evidence="4" id="KW-0808">Transferase</keyword>
<dbReference type="PANTHER" id="PTHR42933">
    <property type="entry name" value="SLR6095 PROTEIN"/>
    <property type="match status" value="1"/>
</dbReference>
<dbReference type="EC" id="2.1.1.72" evidence="2"/>
<protein>
    <recommendedName>
        <fullName evidence="2">site-specific DNA-methyltransferase (adenine-specific)</fullName>
        <ecNumber evidence="2">2.1.1.72</ecNumber>
    </recommendedName>
</protein>
<evidence type="ECO:0000259" key="10">
    <source>
        <dbReference type="Pfam" id="PF12161"/>
    </source>
</evidence>
<dbReference type="InterPro" id="IPR003356">
    <property type="entry name" value="DNA_methylase_A-5"/>
</dbReference>
<dbReference type="InterPro" id="IPR051537">
    <property type="entry name" value="DNA_Adenine_Mtase"/>
</dbReference>
<evidence type="ECO:0000313" key="11">
    <source>
        <dbReference type="EMBL" id="SLM31011.1"/>
    </source>
</evidence>
<comment type="catalytic activity">
    <reaction evidence="7">
        <text>a 2'-deoxyadenosine in DNA + S-adenosyl-L-methionine = an N(6)-methyl-2'-deoxyadenosine in DNA + S-adenosyl-L-homocysteine + H(+)</text>
        <dbReference type="Rhea" id="RHEA:15197"/>
        <dbReference type="Rhea" id="RHEA-COMP:12418"/>
        <dbReference type="Rhea" id="RHEA-COMP:12419"/>
        <dbReference type="ChEBI" id="CHEBI:15378"/>
        <dbReference type="ChEBI" id="CHEBI:57856"/>
        <dbReference type="ChEBI" id="CHEBI:59789"/>
        <dbReference type="ChEBI" id="CHEBI:90615"/>
        <dbReference type="ChEBI" id="CHEBI:90616"/>
        <dbReference type="EC" id="2.1.1.72"/>
    </reaction>
</comment>
<gene>
    <name evidence="11" type="ORF">MTBBW1_260012</name>
</gene>
<dbReference type="AlphaFoldDB" id="A0A1W1HES7"/>
<evidence type="ECO:0000259" key="9">
    <source>
        <dbReference type="Pfam" id="PF02384"/>
    </source>
</evidence>
<evidence type="ECO:0000313" key="12">
    <source>
        <dbReference type="Proteomes" id="UP000191931"/>
    </source>
</evidence>
<dbReference type="GO" id="GO:0003677">
    <property type="term" value="F:DNA binding"/>
    <property type="evidence" value="ECO:0007669"/>
    <property type="project" value="InterPro"/>
</dbReference>
<accession>A0A1W1HES7</accession>
<evidence type="ECO:0000256" key="1">
    <source>
        <dbReference type="ARBA" id="ARBA00006594"/>
    </source>
</evidence>
<evidence type="ECO:0000256" key="4">
    <source>
        <dbReference type="ARBA" id="ARBA00022679"/>
    </source>
</evidence>
<keyword evidence="12" id="KW-1185">Reference proteome</keyword>
<comment type="similarity">
    <text evidence="1">Belongs to the N(4)/N(6)-methyltransferase family.</text>
</comment>
<evidence type="ECO:0000256" key="3">
    <source>
        <dbReference type="ARBA" id="ARBA00022603"/>
    </source>
</evidence>
<reference evidence="11 12" key="1">
    <citation type="submission" date="2017-03" db="EMBL/GenBank/DDBJ databases">
        <authorList>
            <person name="Afonso C.L."/>
            <person name="Miller P.J."/>
            <person name="Scott M.A."/>
            <person name="Spackman E."/>
            <person name="Goraichik I."/>
            <person name="Dimitrov K.M."/>
            <person name="Suarez D.L."/>
            <person name="Swayne D.E."/>
        </authorList>
    </citation>
    <scope>NUCLEOTIDE SEQUENCE [LARGE SCALE GENOMIC DNA]</scope>
    <source>
        <strain evidence="11">PRJEB14757</strain>
    </source>
</reference>
<dbReference type="Proteomes" id="UP000191931">
    <property type="component" value="Unassembled WGS sequence"/>
</dbReference>
<dbReference type="InterPro" id="IPR022749">
    <property type="entry name" value="D12N6_MeTrfase_N"/>
</dbReference>
<sequence>MNKIDQKDINNAAWAACDTFRGVVDPAQYKDYILVMLFLKYISDVWQDHYEEYQKQYGDDDVRIRRKLERERFVLPIIKLTEKTRGDENNKGVDTLLDEFPATYYSLYERRSAANIGELINIVLDHIEESNKSKLEGVFRNIDFNSEANLGRTKDRNKRLKTLLEDFNKPQLSMKPSLVSEDVIGNTYIYLIERFASDSGKKAGEFFTPLKVTELVAKLAGPKPGDRICDPACGSGGLLIQAAQEVARSAGSAQEGRNFALFGQESNGSTWALCRMNMFLHSFDSARVEWCDTLNSPLLVENDRLMKFNCVVANPPFSLDKWGAESAESDQYNRFWRGVPPKSKGDWAFISHMVETALEKQGRVAVVVPHGVLFRGAAEGRIREKMIEENLLDAVIGLPGNLFPTTNIPVAILVFDRSREKGGVREECKNVFFVDASREFVSGKNMNTLSEAHIGKIMKTYAARAEEEKYAHVAEFVEIKENDFNLNIPRYVDTFEEEEEIDIDAVQVEIDDLEKELVDVRRQMAEKLKQINRGA</sequence>
<dbReference type="SUPFAM" id="SSF53335">
    <property type="entry name" value="S-adenosyl-L-methionine-dependent methyltransferases"/>
    <property type="match status" value="1"/>
</dbReference>
<dbReference type="GO" id="GO:0009007">
    <property type="term" value="F:site-specific DNA-methyltransferase (adenine-specific) activity"/>
    <property type="evidence" value="ECO:0007669"/>
    <property type="project" value="UniProtKB-EC"/>
</dbReference>
<feature type="domain" description="DNA methylase adenine-specific" evidence="9">
    <location>
        <begin position="180"/>
        <end position="499"/>
    </location>
</feature>
<dbReference type="Pfam" id="PF12161">
    <property type="entry name" value="HsdM_N"/>
    <property type="match status" value="1"/>
</dbReference>
<keyword evidence="3" id="KW-0489">Methyltransferase</keyword>
<dbReference type="OrthoDB" id="9784823at2"/>
<evidence type="ECO:0000256" key="7">
    <source>
        <dbReference type="ARBA" id="ARBA00047942"/>
    </source>
</evidence>
<dbReference type="GO" id="GO:0008170">
    <property type="term" value="F:N-methyltransferase activity"/>
    <property type="evidence" value="ECO:0007669"/>
    <property type="project" value="InterPro"/>
</dbReference>
<keyword evidence="8" id="KW-0175">Coiled coil</keyword>
<keyword evidence="6" id="KW-0680">Restriction system</keyword>
<dbReference type="STRING" id="1246637.MTBBW1_260012"/>
<dbReference type="NCBIfam" id="TIGR00497">
    <property type="entry name" value="hsdM"/>
    <property type="match status" value="1"/>
</dbReference>
<evidence type="ECO:0000256" key="8">
    <source>
        <dbReference type="SAM" id="Coils"/>
    </source>
</evidence>
<name>A0A1W1HES7_9BACT</name>